<name>A0AAV9C6C4_ACOCL</name>
<proteinExistence type="predicted"/>
<comment type="caution">
    <text evidence="1">The sequence shown here is derived from an EMBL/GenBank/DDBJ whole genome shotgun (WGS) entry which is preliminary data.</text>
</comment>
<sequence>MPQTLLLIRRFKDWKGFRILSSSYATIGVGRRRSIGRCDQRHLIVTRPKNNENPKNDFISFNQRWFFGEYQNSFRTGRSPSHYLQVELSDTPICFIASFDLLHNQRSKGGWKGQLQVSFVCI</sequence>
<reference evidence="1" key="1">
    <citation type="journal article" date="2023" name="Nat. Commun.">
        <title>Diploid and tetraploid genomes of Acorus and the evolution of monocots.</title>
        <authorList>
            <person name="Ma L."/>
            <person name="Liu K.W."/>
            <person name="Li Z."/>
            <person name="Hsiao Y.Y."/>
            <person name="Qi Y."/>
            <person name="Fu T."/>
            <person name="Tang G.D."/>
            <person name="Zhang D."/>
            <person name="Sun W.H."/>
            <person name="Liu D.K."/>
            <person name="Li Y."/>
            <person name="Chen G.Z."/>
            <person name="Liu X.D."/>
            <person name="Liao X.Y."/>
            <person name="Jiang Y.T."/>
            <person name="Yu X."/>
            <person name="Hao Y."/>
            <person name="Huang J."/>
            <person name="Zhao X.W."/>
            <person name="Ke S."/>
            <person name="Chen Y.Y."/>
            <person name="Wu W.L."/>
            <person name="Hsu J.L."/>
            <person name="Lin Y.F."/>
            <person name="Huang M.D."/>
            <person name="Li C.Y."/>
            <person name="Huang L."/>
            <person name="Wang Z.W."/>
            <person name="Zhao X."/>
            <person name="Zhong W.Y."/>
            <person name="Peng D.H."/>
            <person name="Ahmad S."/>
            <person name="Lan S."/>
            <person name="Zhang J.S."/>
            <person name="Tsai W.C."/>
            <person name="Van de Peer Y."/>
            <person name="Liu Z.J."/>
        </authorList>
    </citation>
    <scope>NUCLEOTIDE SEQUENCE</scope>
    <source>
        <strain evidence="1">CP</strain>
    </source>
</reference>
<evidence type="ECO:0000313" key="2">
    <source>
        <dbReference type="Proteomes" id="UP001180020"/>
    </source>
</evidence>
<dbReference type="Proteomes" id="UP001180020">
    <property type="component" value="Unassembled WGS sequence"/>
</dbReference>
<protein>
    <submittedName>
        <fullName evidence="1">Uncharacterized protein</fullName>
    </submittedName>
</protein>
<keyword evidence="2" id="KW-1185">Reference proteome</keyword>
<gene>
    <name evidence="1" type="ORF">QJS10_CPB21g01547</name>
</gene>
<dbReference type="EMBL" id="JAUJYO010000021">
    <property type="protein sequence ID" value="KAK1284638.1"/>
    <property type="molecule type" value="Genomic_DNA"/>
</dbReference>
<accession>A0AAV9C6C4</accession>
<dbReference type="AlphaFoldDB" id="A0AAV9C6C4"/>
<organism evidence="1 2">
    <name type="scientific">Acorus calamus</name>
    <name type="common">Sweet flag</name>
    <dbReference type="NCBI Taxonomy" id="4465"/>
    <lineage>
        <taxon>Eukaryota</taxon>
        <taxon>Viridiplantae</taxon>
        <taxon>Streptophyta</taxon>
        <taxon>Embryophyta</taxon>
        <taxon>Tracheophyta</taxon>
        <taxon>Spermatophyta</taxon>
        <taxon>Magnoliopsida</taxon>
        <taxon>Liliopsida</taxon>
        <taxon>Acoraceae</taxon>
        <taxon>Acorus</taxon>
    </lineage>
</organism>
<evidence type="ECO:0000313" key="1">
    <source>
        <dbReference type="EMBL" id="KAK1284638.1"/>
    </source>
</evidence>
<reference evidence="1" key="2">
    <citation type="submission" date="2023-06" db="EMBL/GenBank/DDBJ databases">
        <authorList>
            <person name="Ma L."/>
            <person name="Liu K.-W."/>
            <person name="Li Z."/>
            <person name="Hsiao Y.-Y."/>
            <person name="Qi Y."/>
            <person name="Fu T."/>
            <person name="Tang G."/>
            <person name="Zhang D."/>
            <person name="Sun W.-H."/>
            <person name="Liu D.-K."/>
            <person name="Li Y."/>
            <person name="Chen G.-Z."/>
            <person name="Liu X.-D."/>
            <person name="Liao X.-Y."/>
            <person name="Jiang Y.-T."/>
            <person name="Yu X."/>
            <person name="Hao Y."/>
            <person name="Huang J."/>
            <person name="Zhao X.-W."/>
            <person name="Ke S."/>
            <person name="Chen Y.-Y."/>
            <person name="Wu W.-L."/>
            <person name="Hsu J.-L."/>
            <person name="Lin Y.-F."/>
            <person name="Huang M.-D."/>
            <person name="Li C.-Y."/>
            <person name="Huang L."/>
            <person name="Wang Z.-W."/>
            <person name="Zhao X."/>
            <person name="Zhong W.-Y."/>
            <person name="Peng D.-H."/>
            <person name="Ahmad S."/>
            <person name="Lan S."/>
            <person name="Zhang J.-S."/>
            <person name="Tsai W.-C."/>
            <person name="Van De Peer Y."/>
            <person name="Liu Z.-J."/>
        </authorList>
    </citation>
    <scope>NUCLEOTIDE SEQUENCE</scope>
    <source>
        <strain evidence="1">CP</strain>
        <tissue evidence="1">Leaves</tissue>
    </source>
</reference>